<dbReference type="PROSITE" id="PS50089">
    <property type="entry name" value="ZF_RING_2"/>
    <property type="match status" value="1"/>
</dbReference>
<reference evidence="8" key="1">
    <citation type="submission" date="2018-01" db="EMBL/GenBank/DDBJ databases">
        <authorList>
            <person name="Mao J.F."/>
        </authorList>
    </citation>
    <scope>NUCLEOTIDE SEQUENCE</scope>
    <source>
        <strain evidence="8">Huo1</strain>
        <tissue evidence="8">Leaf</tissue>
    </source>
</reference>
<dbReference type="AlphaFoldDB" id="A0A8X8X548"/>
<feature type="domain" description="RING-type" evidence="7">
    <location>
        <begin position="134"/>
        <end position="190"/>
    </location>
</feature>
<dbReference type="Proteomes" id="UP000298416">
    <property type="component" value="Unassembled WGS sequence"/>
</dbReference>
<evidence type="ECO:0000313" key="9">
    <source>
        <dbReference type="Proteomes" id="UP000298416"/>
    </source>
</evidence>
<reference evidence="8" key="2">
    <citation type="submission" date="2020-08" db="EMBL/GenBank/DDBJ databases">
        <title>Plant Genome Project.</title>
        <authorList>
            <person name="Zhang R.-G."/>
        </authorList>
    </citation>
    <scope>NUCLEOTIDE SEQUENCE</scope>
    <source>
        <strain evidence="8">Huo1</strain>
        <tissue evidence="8">Leaf</tissue>
    </source>
</reference>
<dbReference type="InterPro" id="IPR024766">
    <property type="entry name" value="Znf_RING_H2"/>
</dbReference>
<evidence type="ECO:0000313" key="8">
    <source>
        <dbReference type="EMBL" id="KAG6407166.1"/>
    </source>
</evidence>
<evidence type="ECO:0000259" key="7">
    <source>
        <dbReference type="PROSITE" id="PS50089"/>
    </source>
</evidence>
<accession>A0A8X8X548</accession>
<comment type="pathway">
    <text evidence="1">Protein modification; protein ubiquitination.</text>
</comment>
<evidence type="ECO:0000256" key="2">
    <source>
        <dbReference type="ARBA" id="ARBA00022723"/>
    </source>
</evidence>
<proteinExistence type="predicted"/>
<organism evidence="8">
    <name type="scientific">Salvia splendens</name>
    <name type="common">Scarlet sage</name>
    <dbReference type="NCBI Taxonomy" id="180675"/>
    <lineage>
        <taxon>Eukaryota</taxon>
        <taxon>Viridiplantae</taxon>
        <taxon>Streptophyta</taxon>
        <taxon>Embryophyta</taxon>
        <taxon>Tracheophyta</taxon>
        <taxon>Spermatophyta</taxon>
        <taxon>Magnoliopsida</taxon>
        <taxon>eudicotyledons</taxon>
        <taxon>Gunneridae</taxon>
        <taxon>Pentapetalae</taxon>
        <taxon>asterids</taxon>
        <taxon>lamiids</taxon>
        <taxon>Lamiales</taxon>
        <taxon>Lamiaceae</taxon>
        <taxon>Nepetoideae</taxon>
        <taxon>Mentheae</taxon>
        <taxon>Salviinae</taxon>
        <taxon>Salvia</taxon>
        <taxon>Salvia subgen. Calosphace</taxon>
        <taxon>core Calosphace</taxon>
    </lineage>
</organism>
<dbReference type="EMBL" id="PNBA02000011">
    <property type="protein sequence ID" value="KAG6407166.1"/>
    <property type="molecule type" value="Genomic_DNA"/>
</dbReference>
<name>A0A8X8X548_SALSN</name>
<dbReference type="Pfam" id="PF12678">
    <property type="entry name" value="zf-rbx1"/>
    <property type="match status" value="1"/>
</dbReference>
<comment type="caution">
    <text evidence="8">The sequence shown here is derived from an EMBL/GenBank/DDBJ whole genome shotgun (WGS) entry which is preliminary data.</text>
</comment>
<dbReference type="Gene3D" id="1.20.5.4130">
    <property type="match status" value="1"/>
</dbReference>
<keyword evidence="3 6" id="KW-0863">Zinc-finger</keyword>
<keyword evidence="4" id="KW-0833">Ubl conjugation pathway</keyword>
<sequence>MAAVFATLVSLQNNLRLICNHPNYTFEKEQIESLSDNVSFLIDFMESYDNSHGARRATAEALEMRIARAAQVAEDVIEAHIRCGNTRPSRFLLDLDKAIQGMDYMRSKALIVTHAMRTLVEQEEVGNESLRLTVCFRGDEEAVESLNNEIQEENDLYRGSVTSLDCGHEFHPNCIRRWLVRGKNFCPLCKATAIKEPLHLMLDSLTIRHTSQNPKAYLSLSNFIPKSKAMEQTYTLEPVAILRWPVGAEELEEYATIMNSCDQAAPHDGVTLKVLDFQGYDVVVRVWLVNATATPLNPKATWIRLKSTFSPVSRHVAATIMIKMKKKFAAYASICGENFCPLCKAPAIK</sequence>
<dbReference type="GO" id="GO:0008270">
    <property type="term" value="F:zinc ion binding"/>
    <property type="evidence" value="ECO:0007669"/>
    <property type="project" value="UniProtKB-KW"/>
</dbReference>
<protein>
    <recommendedName>
        <fullName evidence="7">RING-type domain-containing protein</fullName>
    </recommendedName>
</protein>
<gene>
    <name evidence="8" type="ORF">SASPL_130150</name>
</gene>
<dbReference type="Gene3D" id="3.30.40.10">
    <property type="entry name" value="Zinc/RING finger domain, C3HC4 (zinc finger)"/>
    <property type="match status" value="1"/>
</dbReference>
<evidence type="ECO:0000256" key="6">
    <source>
        <dbReference type="PROSITE-ProRule" id="PRU00175"/>
    </source>
</evidence>
<keyword evidence="5" id="KW-0862">Zinc</keyword>
<evidence type="ECO:0000256" key="1">
    <source>
        <dbReference type="ARBA" id="ARBA00004906"/>
    </source>
</evidence>
<keyword evidence="2" id="KW-0479">Metal-binding</keyword>
<keyword evidence="9" id="KW-1185">Reference proteome</keyword>
<dbReference type="InterPro" id="IPR013083">
    <property type="entry name" value="Znf_RING/FYVE/PHD"/>
</dbReference>
<evidence type="ECO:0000256" key="5">
    <source>
        <dbReference type="ARBA" id="ARBA00022833"/>
    </source>
</evidence>
<dbReference type="SUPFAM" id="SSF57850">
    <property type="entry name" value="RING/U-box"/>
    <property type="match status" value="1"/>
</dbReference>
<dbReference type="InterPro" id="IPR001841">
    <property type="entry name" value="Znf_RING"/>
</dbReference>
<evidence type="ECO:0000256" key="4">
    <source>
        <dbReference type="ARBA" id="ARBA00022786"/>
    </source>
</evidence>
<evidence type="ECO:0000256" key="3">
    <source>
        <dbReference type="ARBA" id="ARBA00022771"/>
    </source>
</evidence>